<dbReference type="AlphaFoldDB" id="D7FHT4"/>
<dbReference type="Proteomes" id="UP000002630">
    <property type="component" value="Unassembled WGS sequence"/>
</dbReference>
<reference evidence="2 3" key="1">
    <citation type="journal article" date="2010" name="Nature">
        <title>The Ectocarpus genome and the independent evolution of multicellularity in brown algae.</title>
        <authorList>
            <person name="Cock J.M."/>
            <person name="Sterck L."/>
            <person name="Rouze P."/>
            <person name="Scornet D."/>
            <person name="Allen A.E."/>
            <person name="Amoutzias G."/>
            <person name="Anthouard V."/>
            <person name="Artiguenave F."/>
            <person name="Aury J.M."/>
            <person name="Badger J.H."/>
            <person name="Beszteri B."/>
            <person name="Billiau K."/>
            <person name="Bonnet E."/>
            <person name="Bothwell J.H."/>
            <person name="Bowler C."/>
            <person name="Boyen C."/>
            <person name="Brownlee C."/>
            <person name="Carrano C.J."/>
            <person name="Charrier B."/>
            <person name="Cho G.Y."/>
            <person name="Coelho S.M."/>
            <person name="Collen J."/>
            <person name="Corre E."/>
            <person name="Da Silva C."/>
            <person name="Delage L."/>
            <person name="Delaroque N."/>
            <person name="Dittami S.M."/>
            <person name="Doulbeau S."/>
            <person name="Elias M."/>
            <person name="Farnham G."/>
            <person name="Gachon C.M."/>
            <person name="Gschloessl B."/>
            <person name="Heesch S."/>
            <person name="Jabbari K."/>
            <person name="Jubin C."/>
            <person name="Kawai H."/>
            <person name="Kimura K."/>
            <person name="Kloareg B."/>
            <person name="Kupper F.C."/>
            <person name="Lang D."/>
            <person name="Le Bail A."/>
            <person name="Leblanc C."/>
            <person name="Lerouge P."/>
            <person name="Lohr M."/>
            <person name="Lopez P.J."/>
            <person name="Martens C."/>
            <person name="Maumus F."/>
            <person name="Michel G."/>
            <person name="Miranda-Saavedra D."/>
            <person name="Morales J."/>
            <person name="Moreau H."/>
            <person name="Motomura T."/>
            <person name="Nagasato C."/>
            <person name="Napoli C.A."/>
            <person name="Nelson D.R."/>
            <person name="Nyvall-Collen P."/>
            <person name="Peters A.F."/>
            <person name="Pommier C."/>
            <person name="Potin P."/>
            <person name="Poulain J."/>
            <person name="Quesneville H."/>
            <person name="Read B."/>
            <person name="Rensing S.A."/>
            <person name="Ritter A."/>
            <person name="Rousvoal S."/>
            <person name="Samanta M."/>
            <person name="Samson G."/>
            <person name="Schroeder D.C."/>
            <person name="Segurens B."/>
            <person name="Strittmatter M."/>
            <person name="Tonon T."/>
            <person name="Tregear J.W."/>
            <person name="Valentin K."/>
            <person name="von Dassow P."/>
            <person name="Yamagishi T."/>
            <person name="Van de Peer Y."/>
            <person name="Wincker P."/>
        </authorList>
    </citation>
    <scope>NUCLEOTIDE SEQUENCE [LARGE SCALE GENOMIC DNA]</scope>
    <source>
        <strain evidence="3">Ec32 / CCAP1310/4</strain>
    </source>
</reference>
<name>D7FHT4_ECTSI</name>
<dbReference type="EMBL" id="FN649760">
    <property type="protein sequence ID" value="CBJ28639.1"/>
    <property type="molecule type" value="Genomic_DNA"/>
</dbReference>
<sequence>MPTVPPRDGEKLTEPRSASASPAFPASRSLPDVRRRPSSAGDPFVPEQGGGTAPREGESQTLDRGEAPPNAQGSGRKRPETAPPGATTQKKRAPAQISQAARAPRSGRHTGERGGSARVIEGRLDALRADDDARAEFLQKVAGIIEKRKVQERRLAWSGDAPRPIPKTRKDVEREVKRACPLDTERKAGLVERLRSGGIEANRATQTLLDPETKAVLTRRANACKRAREERIRSLVSSCQRRRHDQGIAARENQAVKEQKSEARRERTKQARGRAVQTKGWLTALKMHAAVAWVVNGLDGIEEEKRRAEAAKVITRHIMAVARHRFKLRVEVATKVIDNQFAKKIRRWKTKRDTEATAVLKRFLTDVKSSDVRTRVKLLAWRVAHAHVQLARLQRWWRRRQQEMAACRRVMCRLWEKEVSRRVDAKVDEIWRARNEASLFAHESTNSNNHQGDGAGFGGALLGGSALRWGVVRHDPRASASAPGGGGGGGGIDLLREGGFGAAKGKAFRQFKEEQARGEKATIRAHLLLDPLINPPGDLRVRMCGEYVKQMALRHAGAVAEFETKAKHIAGLQLKTTKFGEKGSLLAVSLAVQAGRRVLGLEMAGMPVRPRWRTGPVPGEVAALVDAGVDYISGVQWLWEPRTPSRLEDGSLLADAMPTPEELAARVASKFRYGGTKLAMLFDDEPASAVEKRDLNAMASPGWHGSRRYNLGTPTGVRIECAANSSVGGARNKSRTSPMLTYHYLPPSSSSHHVVHRRQDGTRAELLDA</sequence>
<feature type="compositionally biased region" description="Low complexity" evidence="1">
    <location>
        <begin position="15"/>
        <end position="30"/>
    </location>
</feature>
<dbReference type="InParanoid" id="D7FHT4"/>
<evidence type="ECO:0000256" key="1">
    <source>
        <dbReference type="SAM" id="MobiDB-lite"/>
    </source>
</evidence>
<gene>
    <name evidence="2" type="ORF">Esi_0110_0086</name>
</gene>
<feature type="compositionally biased region" description="Basic and acidic residues" evidence="1">
    <location>
        <begin position="254"/>
        <end position="269"/>
    </location>
</feature>
<feature type="region of interest" description="Disordered" evidence="1">
    <location>
        <begin position="1"/>
        <end position="117"/>
    </location>
</feature>
<evidence type="ECO:0000313" key="2">
    <source>
        <dbReference type="EMBL" id="CBJ28639.1"/>
    </source>
</evidence>
<feature type="region of interest" description="Disordered" evidence="1">
    <location>
        <begin position="747"/>
        <end position="769"/>
    </location>
</feature>
<organism evidence="2 3">
    <name type="scientific">Ectocarpus siliculosus</name>
    <name type="common">Brown alga</name>
    <name type="synonym">Conferva siliculosa</name>
    <dbReference type="NCBI Taxonomy" id="2880"/>
    <lineage>
        <taxon>Eukaryota</taxon>
        <taxon>Sar</taxon>
        <taxon>Stramenopiles</taxon>
        <taxon>Ochrophyta</taxon>
        <taxon>PX clade</taxon>
        <taxon>Phaeophyceae</taxon>
        <taxon>Ectocarpales</taxon>
        <taxon>Ectocarpaceae</taxon>
        <taxon>Ectocarpus</taxon>
    </lineage>
</organism>
<accession>D7FHT4</accession>
<feature type="compositionally biased region" description="Basic and acidic residues" evidence="1">
    <location>
        <begin position="55"/>
        <end position="66"/>
    </location>
</feature>
<feature type="region of interest" description="Disordered" evidence="1">
    <location>
        <begin position="252"/>
        <end position="273"/>
    </location>
</feature>
<evidence type="ECO:0000313" key="3">
    <source>
        <dbReference type="Proteomes" id="UP000002630"/>
    </source>
</evidence>
<dbReference type="OrthoDB" id="10350702at2759"/>
<proteinExistence type="predicted"/>
<keyword evidence="3" id="KW-1185">Reference proteome</keyword>
<feature type="compositionally biased region" description="Basic and acidic residues" evidence="1">
    <location>
        <begin position="757"/>
        <end position="769"/>
    </location>
</feature>
<protein>
    <submittedName>
        <fullName evidence="2">Uncharacterized protein</fullName>
    </submittedName>
</protein>